<dbReference type="PANTHER" id="PTHR43280">
    <property type="entry name" value="ARAC-FAMILY TRANSCRIPTIONAL REGULATOR"/>
    <property type="match status" value="1"/>
</dbReference>
<reference evidence="9 10" key="1">
    <citation type="submission" date="2018-01" db="EMBL/GenBank/DDBJ databases">
        <title>The whole genome sequencing and assembly of Paenibacillus chitinolyticus KCCM 41400 strain.</title>
        <authorList>
            <person name="Kim J.-Y."/>
            <person name="Park M.-K."/>
            <person name="Lee Y.-J."/>
            <person name="Yi H."/>
            <person name="Bahn Y.-S."/>
            <person name="Kim J.F."/>
            <person name="Lee D.-W."/>
        </authorList>
    </citation>
    <scope>NUCLEOTIDE SEQUENCE [LARGE SCALE GENOMIC DNA]</scope>
    <source>
        <strain evidence="9 10">KCCM 41400</strain>
    </source>
</reference>
<proteinExistence type="predicted"/>
<dbReference type="KEGG" id="pchi:PC41400_15310"/>
<dbReference type="Gene3D" id="3.40.50.2300">
    <property type="match status" value="1"/>
</dbReference>
<dbReference type="GeneID" id="95376182"/>
<evidence type="ECO:0000256" key="3">
    <source>
        <dbReference type="ARBA" id="ARBA00023163"/>
    </source>
</evidence>
<dbReference type="PROSITE" id="PS01124">
    <property type="entry name" value="HTH_ARAC_FAMILY_2"/>
    <property type="match status" value="1"/>
</dbReference>
<dbReference type="CDD" id="cd17536">
    <property type="entry name" value="REC_YesN-like"/>
    <property type="match status" value="1"/>
</dbReference>
<keyword evidence="11" id="KW-1185">Reference proteome</keyword>
<dbReference type="GO" id="GO:0000160">
    <property type="term" value="P:phosphorelay signal transduction system"/>
    <property type="evidence" value="ECO:0007669"/>
    <property type="project" value="InterPro"/>
</dbReference>
<sequence>MRKLLIVDDEKNIRLGVSSMIRREFAGTYEIELASDGEEALRIVRDEGVHIVITDIRMPGMDGIALLRELQTLPVKPLVFILSGHDDFAYAKEAIRNGVKGYLLKPIMREELYEALRQAEKELDRQQARQEAQPGKFSTGSGELESFHSSQLNYILMHPEMDAAEIRLRLATVGFTDNGSVWRLGLLRFPPDLRPRELDEGLTRLERLIPPNLQPLLNSASTFVFMDKDRSLVLLAPGDGVPRLLRAAVPAGGRPLLRAGVSREKSDAALFKEAYREALRALRSTFIASAGGSVQLVEELEEKRDRGEIPREHIRQISNKLGTGRLGEIKALLAHALDARTAREEGIAYVEAVSSLLNKDVFDQVFHTYGEQSVEILRIYKKAGTIDNFEHYHEYADCAERLVELLDEYVGRMKQVHVDHIEIKRAVKYMEENYARDLNMAMVSNYVSLNYTYFSKIFKEYTGDNFVGYLKKIRISRAKELLESSHNKVYEIAEQVGFENTKLFTRVFKEKEGITPQEYRAKRYMEG</sequence>
<dbReference type="EMBL" id="JAMDMJ010000029">
    <property type="protein sequence ID" value="MCY9598411.1"/>
    <property type="molecule type" value="Genomic_DNA"/>
</dbReference>
<dbReference type="SUPFAM" id="SSF52172">
    <property type="entry name" value="CheY-like"/>
    <property type="match status" value="1"/>
</dbReference>
<name>A0A410WXG4_9BACL</name>
<dbReference type="InterPro" id="IPR009057">
    <property type="entry name" value="Homeodomain-like_sf"/>
</dbReference>
<dbReference type="SUPFAM" id="SSF46689">
    <property type="entry name" value="Homeodomain-like"/>
    <property type="match status" value="2"/>
</dbReference>
<dbReference type="InterPro" id="IPR018062">
    <property type="entry name" value="HTH_AraC-typ_CS"/>
</dbReference>
<dbReference type="SMART" id="SM00342">
    <property type="entry name" value="HTH_ARAC"/>
    <property type="match status" value="1"/>
</dbReference>
<dbReference type="Pfam" id="PF12833">
    <property type="entry name" value="HTH_18"/>
    <property type="match status" value="1"/>
</dbReference>
<dbReference type="InterPro" id="IPR018060">
    <property type="entry name" value="HTH_AraC"/>
</dbReference>
<keyword evidence="1" id="KW-0805">Transcription regulation</keyword>
<dbReference type="SMART" id="SM00448">
    <property type="entry name" value="REC"/>
    <property type="match status" value="1"/>
</dbReference>
<reference evidence="8 11" key="2">
    <citation type="submission" date="2022-05" db="EMBL/GenBank/DDBJ databases">
        <title>Genome Sequencing of Bee-Associated Microbes.</title>
        <authorList>
            <person name="Dunlap C."/>
        </authorList>
    </citation>
    <scope>NUCLEOTIDE SEQUENCE [LARGE SCALE GENOMIC DNA]</scope>
    <source>
        <strain evidence="8 11">NRRL B-23120</strain>
    </source>
</reference>
<keyword evidence="3" id="KW-0804">Transcription</keyword>
<evidence type="ECO:0000313" key="10">
    <source>
        <dbReference type="Proteomes" id="UP000288943"/>
    </source>
</evidence>
<evidence type="ECO:0000256" key="5">
    <source>
        <dbReference type="SAM" id="MobiDB-lite"/>
    </source>
</evidence>
<dbReference type="GO" id="GO:0003700">
    <property type="term" value="F:DNA-binding transcription factor activity"/>
    <property type="evidence" value="ECO:0007669"/>
    <property type="project" value="InterPro"/>
</dbReference>
<dbReference type="PRINTS" id="PR00032">
    <property type="entry name" value="HTHARAC"/>
</dbReference>
<dbReference type="InterPro" id="IPR041522">
    <property type="entry name" value="CdaR_GGDEF"/>
</dbReference>
<accession>A0A410WXG4</accession>
<evidence type="ECO:0000313" key="8">
    <source>
        <dbReference type="EMBL" id="MCY9598411.1"/>
    </source>
</evidence>
<feature type="domain" description="HTH araC/xylS-type" evidence="6">
    <location>
        <begin position="424"/>
        <end position="522"/>
    </location>
</feature>
<feature type="domain" description="Response regulatory" evidence="7">
    <location>
        <begin position="3"/>
        <end position="120"/>
    </location>
</feature>
<evidence type="ECO:0000256" key="4">
    <source>
        <dbReference type="PROSITE-ProRule" id="PRU00169"/>
    </source>
</evidence>
<dbReference type="AlphaFoldDB" id="A0A410WXG4"/>
<evidence type="ECO:0000256" key="1">
    <source>
        <dbReference type="ARBA" id="ARBA00023015"/>
    </source>
</evidence>
<gene>
    <name evidence="8" type="ORF">M5X16_21925</name>
    <name evidence="9" type="ORF">PC41400_15310</name>
</gene>
<dbReference type="GO" id="GO:0043565">
    <property type="term" value="F:sequence-specific DNA binding"/>
    <property type="evidence" value="ECO:0007669"/>
    <property type="project" value="InterPro"/>
</dbReference>
<dbReference type="Pfam" id="PF17853">
    <property type="entry name" value="GGDEF_2"/>
    <property type="match status" value="1"/>
</dbReference>
<dbReference type="Proteomes" id="UP001527202">
    <property type="component" value="Unassembled WGS sequence"/>
</dbReference>
<feature type="modified residue" description="4-aspartylphosphate" evidence="4">
    <location>
        <position position="55"/>
    </location>
</feature>
<dbReference type="OrthoDB" id="342399at2"/>
<evidence type="ECO:0000259" key="6">
    <source>
        <dbReference type="PROSITE" id="PS01124"/>
    </source>
</evidence>
<dbReference type="Proteomes" id="UP000288943">
    <property type="component" value="Chromosome"/>
</dbReference>
<feature type="region of interest" description="Disordered" evidence="5">
    <location>
        <begin position="124"/>
        <end position="143"/>
    </location>
</feature>
<dbReference type="EMBL" id="CP026520">
    <property type="protein sequence ID" value="QAV18972.1"/>
    <property type="molecule type" value="Genomic_DNA"/>
</dbReference>
<keyword evidence="2 9" id="KW-0238">DNA-binding</keyword>
<dbReference type="PANTHER" id="PTHR43280:SF2">
    <property type="entry name" value="HTH-TYPE TRANSCRIPTIONAL REGULATOR EXSA"/>
    <property type="match status" value="1"/>
</dbReference>
<evidence type="ECO:0000259" key="7">
    <source>
        <dbReference type="PROSITE" id="PS50110"/>
    </source>
</evidence>
<dbReference type="PROSITE" id="PS00041">
    <property type="entry name" value="HTH_ARAC_FAMILY_1"/>
    <property type="match status" value="1"/>
</dbReference>
<evidence type="ECO:0000313" key="9">
    <source>
        <dbReference type="EMBL" id="QAV18972.1"/>
    </source>
</evidence>
<dbReference type="RefSeq" id="WP_042225664.1">
    <property type="nucleotide sequence ID" value="NZ_CP026520.1"/>
</dbReference>
<keyword evidence="4" id="KW-0597">Phosphoprotein</keyword>
<dbReference type="Pfam" id="PF00072">
    <property type="entry name" value="Response_reg"/>
    <property type="match status" value="1"/>
</dbReference>
<protein>
    <submittedName>
        <fullName evidence="8 9">Response regulator</fullName>
    </submittedName>
</protein>
<dbReference type="InterPro" id="IPR020449">
    <property type="entry name" value="Tscrpt_reg_AraC-type_HTH"/>
</dbReference>
<dbReference type="InterPro" id="IPR011006">
    <property type="entry name" value="CheY-like_superfamily"/>
</dbReference>
<evidence type="ECO:0000313" key="11">
    <source>
        <dbReference type="Proteomes" id="UP001527202"/>
    </source>
</evidence>
<dbReference type="PROSITE" id="PS50110">
    <property type="entry name" value="RESPONSE_REGULATORY"/>
    <property type="match status" value="1"/>
</dbReference>
<evidence type="ECO:0000256" key="2">
    <source>
        <dbReference type="ARBA" id="ARBA00023125"/>
    </source>
</evidence>
<dbReference type="Gene3D" id="1.10.10.60">
    <property type="entry name" value="Homeodomain-like"/>
    <property type="match status" value="2"/>
</dbReference>
<organism evidence="9 10">
    <name type="scientific">Paenibacillus chitinolyticus</name>
    <dbReference type="NCBI Taxonomy" id="79263"/>
    <lineage>
        <taxon>Bacteria</taxon>
        <taxon>Bacillati</taxon>
        <taxon>Bacillota</taxon>
        <taxon>Bacilli</taxon>
        <taxon>Bacillales</taxon>
        <taxon>Paenibacillaceae</taxon>
        <taxon>Paenibacillus</taxon>
    </lineage>
</organism>
<dbReference type="InterPro" id="IPR001789">
    <property type="entry name" value="Sig_transdc_resp-reg_receiver"/>
</dbReference>